<feature type="region of interest" description="Disordered" evidence="1">
    <location>
        <begin position="26"/>
        <end position="58"/>
    </location>
</feature>
<dbReference type="Proteomes" id="UP000095283">
    <property type="component" value="Unplaced"/>
</dbReference>
<feature type="region of interest" description="Disordered" evidence="1">
    <location>
        <begin position="93"/>
        <end position="113"/>
    </location>
</feature>
<evidence type="ECO:0000256" key="1">
    <source>
        <dbReference type="SAM" id="MobiDB-lite"/>
    </source>
</evidence>
<dbReference type="AlphaFoldDB" id="A0A1I7WU51"/>
<keyword evidence="2" id="KW-1185">Reference proteome</keyword>
<evidence type="ECO:0000313" key="3">
    <source>
        <dbReference type="WBParaSite" id="Hba_08658"/>
    </source>
</evidence>
<protein>
    <submittedName>
        <fullName evidence="3">Uncharacterized protein</fullName>
    </submittedName>
</protein>
<feature type="compositionally biased region" description="Basic and acidic residues" evidence="1">
    <location>
        <begin position="47"/>
        <end position="56"/>
    </location>
</feature>
<reference evidence="3" key="1">
    <citation type="submission" date="2016-11" db="UniProtKB">
        <authorList>
            <consortium name="WormBaseParasite"/>
        </authorList>
    </citation>
    <scope>IDENTIFICATION</scope>
</reference>
<evidence type="ECO:0000313" key="2">
    <source>
        <dbReference type="Proteomes" id="UP000095283"/>
    </source>
</evidence>
<name>A0A1I7WU51_HETBA</name>
<accession>A0A1I7WU51</accession>
<feature type="compositionally biased region" description="Polar residues" evidence="1">
    <location>
        <begin position="34"/>
        <end position="46"/>
    </location>
</feature>
<proteinExistence type="predicted"/>
<sequence length="136" mass="15305">MTAEQKEEEERAKQKIVSIIDSVFSESARRSGKIENQFSHTTTSRETQNESEKEPPPKFIPYRIISVDNKSIPTNVITVQPLEPDSLLASTLKSDSLSSASNPGRRKRKNVVNSILETVPYSFHPNESDEEAEQSE</sequence>
<dbReference type="WBParaSite" id="Hba_08658">
    <property type="protein sequence ID" value="Hba_08658"/>
    <property type="gene ID" value="Hba_08658"/>
</dbReference>
<organism evidence="2 3">
    <name type="scientific">Heterorhabditis bacteriophora</name>
    <name type="common">Entomopathogenic nematode worm</name>
    <dbReference type="NCBI Taxonomy" id="37862"/>
    <lineage>
        <taxon>Eukaryota</taxon>
        <taxon>Metazoa</taxon>
        <taxon>Ecdysozoa</taxon>
        <taxon>Nematoda</taxon>
        <taxon>Chromadorea</taxon>
        <taxon>Rhabditida</taxon>
        <taxon>Rhabditina</taxon>
        <taxon>Rhabditomorpha</taxon>
        <taxon>Strongyloidea</taxon>
        <taxon>Heterorhabditidae</taxon>
        <taxon>Heterorhabditis</taxon>
    </lineage>
</organism>